<accession>A0A0L7QLE4</accession>
<dbReference type="STRING" id="597456.A0A0L7QLE4"/>
<dbReference type="EMBL" id="KQ414925">
    <property type="protein sequence ID" value="KOC59384.1"/>
    <property type="molecule type" value="Genomic_DNA"/>
</dbReference>
<dbReference type="SUPFAM" id="SSF51430">
    <property type="entry name" value="NAD(P)-linked oxidoreductase"/>
    <property type="match status" value="1"/>
</dbReference>
<gene>
    <name evidence="1" type="ORF">WH47_11895</name>
</gene>
<dbReference type="AlphaFoldDB" id="A0A0L7QLE4"/>
<dbReference type="Gene3D" id="3.20.20.100">
    <property type="entry name" value="NADP-dependent oxidoreductase domain"/>
    <property type="match status" value="1"/>
</dbReference>
<evidence type="ECO:0000313" key="1">
    <source>
        <dbReference type="EMBL" id="KOC59384.1"/>
    </source>
</evidence>
<dbReference type="OrthoDB" id="416253at2759"/>
<name>A0A0L7QLE4_9HYME</name>
<protein>
    <recommendedName>
        <fullName evidence="3">NADP-dependent oxidoreductase domain-containing protein</fullName>
    </recommendedName>
</protein>
<organism evidence="1 2">
    <name type="scientific">Habropoda laboriosa</name>
    <dbReference type="NCBI Taxonomy" id="597456"/>
    <lineage>
        <taxon>Eukaryota</taxon>
        <taxon>Metazoa</taxon>
        <taxon>Ecdysozoa</taxon>
        <taxon>Arthropoda</taxon>
        <taxon>Hexapoda</taxon>
        <taxon>Insecta</taxon>
        <taxon>Pterygota</taxon>
        <taxon>Neoptera</taxon>
        <taxon>Endopterygota</taxon>
        <taxon>Hymenoptera</taxon>
        <taxon>Apocrita</taxon>
        <taxon>Aculeata</taxon>
        <taxon>Apoidea</taxon>
        <taxon>Anthophila</taxon>
        <taxon>Apidae</taxon>
        <taxon>Habropoda</taxon>
    </lineage>
</organism>
<sequence>MPRIEFSNTDLLQQLDLETVAGIRSMFDDKTNTTDCFGDSEGRGVCLAASSLLRHLTIGKVVRQCQPSGNAAFRLVPHGLKSRSSYRLMSKKCLERSDWARIKARARDTREQSESSRKSVRKESVSRSLVSSPSCINLLKNASVPKLQIGIIFLDFLHLCEEIPTSPKVGQVGLLFLRDRQSRNIVDFLSIFLCMTKQMSNCSFKILVKYCKEKNISMTAYSPLGSRGLVKLLNKTEEIPDMLQNDVRIQENIQLFNWELKSEDMKKLTNLDLGEAGRICDFSFFKGIQQHVEFPF</sequence>
<reference evidence="1 2" key="1">
    <citation type="submission" date="2015-07" db="EMBL/GenBank/DDBJ databases">
        <title>The genome of Habropoda laboriosa.</title>
        <authorList>
            <person name="Pan H."/>
            <person name="Kapheim K."/>
        </authorList>
    </citation>
    <scope>NUCLEOTIDE SEQUENCE [LARGE SCALE GENOMIC DNA]</scope>
    <source>
        <strain evidence="1">0110345459</strain>
    </source>
</reference>
<dbReference type="InterPro" id="IPR036812">
    <property type="entry name" value="NAD(P)_OxRdtase_dom_sf"/>
</dbReference>
<evidence type="ECO:0008006" key="3">
    <source>
        <dbReference type="Google" id="ProtNLM"/>
    </source>
</evidence>
<proteinExistence type="predicted"/>
<keyword evidence="2" id="KW-1185">Reference proteome</keyword>
<evidence type="ECO:0000313" key="2">
    <source>
        <dbReference type="Proteomes" id="UP000053825"/>
    </source>
</evidence>
<dbReference type="Proteomes" id="UP000053825">
    <property type="component" value="Unassembled WGS sequence"/>
</dbReference>